<keyword evidence="1" id="KW-0812">Transmembrane</keyword>
<name>A0A8S1Q8I7_9CILI</name>
<protein>
    <recommendedName>
        <fullName evidence="4">Transmembrane protein</fullName>
    </recommendedName>
</protein>
<gene>
    <name evidence="2" type="ORF">PSON_ATCC_30995.1.T0980013</name>
</gene>
<reference evidence="2" key="1">
    <citation type="submission" date="2021-01" db="EMBL/GenBank/DDBJ databases">
        <authorList>
            <consortium name="Genoscope - CEA"/>
            <person name="William W."/>
        </authorList>
    </citation>
    <scope>NUCLEOTIDE SEQUENCE</scope>
</reference>
<dbReference type="EMBL" id="CAJJDN010000098">
    <property type="protein sequence ID" value="CAD8111334.1"/>
    <property type="molecule type" value="Genomic_DNA"/>
</dbReference>
<keyword evidence="1" id="KW-0472">Membrane</keyword>
<accession>A0A8S1Q8I7</accession>
<dbReference type="OrthoDB" id="311595at2759"/>
<evidence type="ECO:0008006" key="4">
    <source>
        <dbReference type="Google" id="ProtNLM"/>
    </source>
</evidence>
<dbReference type="Proteomes" id="UP000692954">
    <property type="component" value="Unassembled WGS sequence"/>
</dbReference>
<evidence type="ECO:0000313" key="3">
    <source>
        <dbReference type="Proteomes" id="UP000692954"/>
    </source>
</evidence>
<feature type="transmembrane region" description="Helical" evidence="1">
    <location>
        <begin position="979"/>
        <end position="996"/>
    </location>
</feature>
<evidence type="ECO:0000256" key="1">
    <source>
        <dbReference type="SAM" id="Phobius"/>
    </source>
</evidence>
<evidence type="ECO:0000313" key="2">
    <source>
        <dbReference type="EMBL" id="CAD8111334.1"/>
    </source>
</evidence>
<dbReference type="AlphaFoldDB" id="A0A8S1Q8I7"/>
<sequence>MQIREQNTQQDYFYYLLQNQKNSLLYLNSDNELFSFNQEIEVYKISYPFLEINLTTNENVEQNHPFQLICLSEGQQQRIYNYYNFFLQVLPQNDTNIQIMFNQDFQQYQTLFNYYSYTQFNSFSGQLLNYRPNYNETYLNFQFLTFSKVGEILQIYQLVQLLSIIQTQQQYLIGYGNNTLNLLLCNQKNSTQLQYCQTLDSISFSQNVSSLQVAFSLYPPKILIGLSSNDTIYLFQYQNNSNSSMTQSNYTFEQQFSDFVLTYNSIIVLIQHQEIQILAFNNQNNYTLNQQSINKLFNSIQFNPLQIIVNSQFQSSFLYINNVNDVIIISIDQNSLPIPITTIGVNFTIELINLVSQQLILSLICNNQQNICFQIWNVQQLPKYYYVKNLPSVNFDNNIIIQSDNLFFYVTFSNQTVYVYNPQLSYHMSLYYVLQLNSSIQGSQYLGLQKNSQIEMSLIISNNSLFILSDIQVVNLTIQQQIQTFNNSISYPQFIYNYTITSQLNDTAFQQTPNQSMALYSNFTVLQNLTNISVSITSENIIPESKNFTFPMNLILDRQIGQCYLNNSYDQNKFCQLTQISHQYYNISNIQNYSLITSINNEIFALQNISYIQTVNSDLTPQFSLDYSYLNLSVCDQSTSSNYTLYSICYNDTQFYLLNFTLSQQGNITNLNIIKMPQNFTSFYQMSSILNQFFIVGQEDSKIMYLYWLNQSSNTFQNISNGCQGFSIKQLKQNTFEDIQSQQILIYYVYMSQVNYTIMTIDDQGIKLQNSVTVQLYYCNQQSICFKDNQQQYFGILIIEIELNSVIILVSNINFSCIVITRIIKSKFKNQNTQVGRIYRTIPKYGPYRNTLNSFYQNGVLMQQFSSKNLYYFNIGVYYLNNLLDENLLEPILMQGLIYSKNSYAMVVNQEQQSVTTVYIYNNFIYSYTFSTSWNVSCLLYSDIIYVPIFCQNNFSNGTYLVTFNLPPHFRINFGPSEYSLLAIIFLLLLYFYIRFTQRTKTLEDINSEIEL</sequence>
<keyword evidence="1" id="KW-1133">Transmembrane helix</keyword>
<keyword evidence="3" id="KW-1185">Reference proteome</keyword>
<comment type="caution">
    <text evidence="2">The sequence shown here is derived from an EMBL/GenBank/DDBJ whole genome shotgun (WGS) entry which is preliminary data.</text>
</comment>
<proteinExistence type="predicted"/>
<organism evidence="2 3">
    <name type="scientific">Paramecium sonneborni</name>
    <dbReference type="NCBI Taxonomy" id="65129"/>
    <lineage>
        <taxon>Eukaryota</taxon>
        <taxon>Sar</taxon>
        <taxon>Alveolata</taxon>
        <taxon>Ciliophora</taxon>
        <taxon>Intramacronucleata</taxon>
        <taxon>Oligohymenophorea</taxon>
        <taxon>Peniculida</taxon>
        <taxon>Parameciidae</taxon>
        <taxon>Paramecium</taxon>
    </lineage>
</organism>